<dbReference type="Proteomes" id="UP000825935">
    <property type="component" value="Chromosome 4"/>
</dbReference>
<feature type="region of interest" description="Disordered" evidence="1">
    <location>
        <begin position="1"/>
        <end position="22"/>
    </location>
</feature>
<sequence length="71" mass="8136">MAHRPPRDVQIRPPDPKRRRSILHASSPSGIWTSWTVVGVKPLFYSFREKYRAGGSIIKRMERLSSMGSVL</sequence>
<accession>A0A8T2UXK7</accession>
<gene>
    <name evidence="2" type="ORF">KP509_04G062100</name>
</gene>
<feature type="compositionally biased region" description="Basic and acidic residues" evidence="1">
    <location>
        <begin position="1"/>
        <end position="16"/>
    </location>
</feature>
<evidence type="ECO:0000256" key="1">
    <source>
        <dbReference type="SAM" id="MobiDB-lite"/>
    </source>
</evidence>
<evidence type="ECO:0000313" key="2">
    <source>
        <dbReference type="EMBL" id="KAH7439458.1"/>
    </source>
</evidence>
<keyword evidence="3" id="KW-1185">Reference proteome</keyword>
<dbReference type="AlphaFoldDB" id="A0A8T2UXK7"/>
<name>A0A8T2UXK7_CERRI</name>
<reference evidence="2" key="1">
    <citation type="submission" date="2021-08" db="EMBL/GenBank/DDBJ databases">
        <title>WGS assembly of Ceratopteris richardii.</title>
        <authorList>
            <person name="Marchant D.B."/>
            <person name="Chen G."/>
            <person name="Jenkins J."/>
            <person name="Shu S."/>
            <person name="Leebens-Mack J."/>
            <person name="Grimwood J."/>
            <person name="Schmutz J."/>
            <person name="Soltis P."/>
            <person name="Soltis D."/>
            <person name="Chen Z.-H."/>
        </authorList>
    </citation>
    <scope>NUCLEOTIDE SEQUENCE</scope>
    <source>
        <strain evidence="2">Whitten #5841</strain>
        <tissue evidence="2">Leaf</tissue>
    </source>
</reference>
<comment type="caution">
    <text evidence="2">The sequence shown here is derived from an EMBL/GenBank/DDBJ whole genome shotgun (WGS) entry which is preliminary data.</text>
</comment>
<dbReference type="EMBL" id="CM035409">
    <property type="protein sequence ID" value="KAH7439458.1"/>
    <property type="molecule type" value="Genomic_DNA"/>
</dbReference>
<organism evidence="2 3">
    <name type="scientific">Ceratopteris richardii</name>
    <name type="common">Triangle waterfern</name>
    <dbReference type="NCBI Taxonomy" id="49495"/>
    <lineage>
        <taxon>Eukaryota</taxon>
        <taxon>Viridiplantae</taxon>
        <taxon>Streptophyta</taxon>
        <taxon>Embryophyta</taxon>
        <taxon>Tracheophyta</taxon>
        <taxon>Polypodiopsida</taxon>
        <taxon>Polypodiidae</taxon>
        <taxon>Polypodiales</taxon>
        <taxon>Pteridineae</taxon>
        <taxon>Pteridaceae</taxon>
        <taxon>Parkerioideae</taxon>
        <taxon>Ceratopteris</taxon>
    </lineage>
</organism>
<protein>
    <submittedName>
        <fullName evidence="2">Uncharacterized protein</fullName>
    </submittedName>
</protein>
<proteinExistence type="predicted"/>
<evidence type="ECO:0000313" key="3">
    <source>
        <dbReference type="Proteomes" id="UP000825935"/>
    </source>
</evidence>